<evidence type="ECO:0000256" key="2">
    <source>
        <dbReference type="ARBA" id="ARBA00022553"/>
    </source>
</evidence>
<evidence type="ECO:0000313" key="9">
    <source>
        <dbReference type="EMBL" id="MFB2833245.1"/>
    </source>
</evidence>
<name>A0ABV4WDT2_9CYAN</name>
<keyword evidence="3" id="KW-0285">Flavoprotein</keyword>
<evidence type="ECO:0000256" key="7">
    <source>
        <dbReference type="ARBA" id="ARBA00022989"/>
    </source>
</evidence>
<gene>
    <name evidence="9" type="ORF">ACE1CA_01790</name>
</gene>
<dbReference type="PANTHER" id="PTHR30578">
    <property type="entry name" value="ELECTRON TRANSPORT COMPLEX PROTEIN RNFD"/>
    <property type="match status" value="1"/>
</dbReference>
<keyword evidence="6" id="KW-1278">Translocase</keyword>
<sequence length="151" mass="17299">MLLKDIRDYQILFLSLFLILGISNRDWTLRPATILVVILTCLITQWLAELAISQETRIKATISNPEKFTSLRSAAITALSLCLLLRSEHYETMILAASLAILSKFLLQFRHKHFFNPANFGIIVAITFTNDAWVSPGQWGEDWLYIPIRFS</sequence>
<keyword evidence="1" id="KW-0813">Transport</keyword>
<dbReference type="InterPro" id="IPR004338">
    <property type="entry name" value="NqrB/RnfD"/>
</dbReference>
<keyword evidence="10" id="KW-1185">Reference proteome</keyword>
<evidence type="ECO:0000256" key="4">
    <source>
        <dbReference type="ARBA" id="ARBA00022643"/>
    </source>
</evidence>
<dbReference type="PANTHER" id="PTHR30578:SF0">
    <property type="entry name" value="ION-TRANSLOCATING OXIDOREDUCTASE COMPLEX SUBUNIT D"/>
    <property type="match status" value="1"/>
</dbReference>
<comment type="caution">
    <text evidence="9">The sequence shown here is derived from an EMBL/GenBank/DDBJ whole genome shotgun (WGS) entry which is preliminary data.</text>
</comment>
<keyword evidence="7" id="KW-1133">Transmembrane helix</keyword>
<dbReference type="EMBL" id="JBHFNT010000020">
    <property type="protein sequence ID" value="MFB2833245.1"/>
    <property type="molecule type" value="Genomic_DNA"/>
</dbReference>
<evidence type="ECO:0000313" key="10">
    <source>
        <dbReference type="Proteomes" id="UP001576780"/>
    </source>
</evidence>
<evidence type="ECO:0000256" key="5">
    <source>
        <dbReference type="ARBA" id="ARBA00022692"/>
    </source>
</evidence>
<dbReference type="Proteomes" id="UP001576780">
    <property type="component" value="Unassembled WGS sequence"/>
</dbReference>
<evidence type="ECO:0000256" key="6">
    <source>
        <dbReference type="ARBA" id="ARBA00022967"/>
    </source>
</evidence>
<evidence type="ECO:0000256" key="8">
    <source>
        <dbReference type="ARBA" id="ARBA00023136"/>
    </source>
</evidence>
<accession>A0ABV4WDT2</accession>
<keyword evidence="8" id="KW-0472">Membrane</keyword>
<keyword evidence="5" id="KW-0812">Transmembrane</keyword>
<keyword evidence="4" id="KW-0288">FMN</keyword>
<evidence type="ECO:0000256" key="3">
    <source>
        <dbReference type="ARBA" id="ARBA00022630"/>
    </source>
</evidence>
<evidence type="ECO:0008006" key="11">
    <source>
        <dbReference type="Google" id="ProtNLM"/>
    </source>
</evidence>
<organism evidence="9 10">
    <name type="scientific">Floridaenema evergladense BLCC-F167</name>
    <dbReference type="NCBI Taxonomy" id="3153639"/>
    <lineage>
        <taxon>Bacteria</taxon>
        <taxon>Bacillati</taxon>
        <taxon>Cyanobacteriota</taxon>
        <taxon>Cyanophyceae</taxon>
        <taxon>Oscillatoriophycideae</taxon>
        <taxon>Aerosakkonematales</taxon>
        <taxon>Aerosakkonemataceae</taxon>
        <taxon>Floridanema</taxon>
        <taxon>Floridanema evergladense</taxon>
    </lineage>
</organism>
<keyword evidence="2" id="KW-0597">Phosphoprotein</keyword>
<protein>
    <recommendedName>
        <fullName evidence="11">Na+-transporting NADH:ubiquinone oxidoreductase, subunit NqrB</fullName>
    </recommendedName>
</protein>
<dbReference type="RefSeq" id="WP_413275712.1">
    <property type="nucleotide sequence ID" value="NZ_JBHFNT010000020.1"/>
</dbReference>
<evidence type="ECO:0000256" key="1">
    <source>
        <dbReference type="ARBA" id="ARBA00022448"/>
    </source>
</evidence>
<reference evidence="9 10" key="1">
    <citation type="submission" date="2024-09" db="EMBL/GenBank/DDBJ databases">
        <title>Floridaenema gen nov. (Aerosakkonemataceae, Aerosakkonematales ord. nov., Cyanobacteria) from benthic tropical and subtropical fresh waters, with the description of four new species.</title>
        <authorList>
            <person name="Moretto J.A."/>
            <person name="Berthold D.E."/>
            <person name="Lefler F.W."/>
            <person name="Huang I.-S."/>
            <person name="Laughinghouse H. IV."/>
        </authorList>
    </citation>
    <scope>NUCLEOTIDE SEQUENCE [LARGE SCALE GENOMIC DNA]</scope>
    <source>
        <strain evidence="9 10">BLCC-F167</strain>
    </source>
</reference>
<proteinExistence type="predicted"/>